<keyword evidence="9 14" id="KW-0133">Cell shape</keyword>
<dbReference type="UniPathway" id="UPA00219"/>
<evidence type="ECO:0000256" key="9">
    <source>
        <dbReference type="ARBA" id="ARBA00022960"/>
    </source>
</evidence>
<evidence type="ECO:0000256" key="7">
    <source>
        <dbReference type="ARBA" id="ARBA00022741"/>
    </source>
</evidence>
<keyword evidence="7 14" id="KW-0547">Nucleotide-binding</keyword>
<dbReference type="GO" id="GO:0005737">
    <property type="term" value="C:cytoplasm"/>
    <property type="evidence" value="ECO:0007669"/>
    <property type="project" value="UniProtKB-SubCell"/>
</dbReference>
<evidence type="ECO:0000259" key="16">
    <source>
        <dbReference type="Pfam" id="PF02875"/>
    </source>
</evidence>
<dbReference type="InterPro" id="IPR000713">
    <property type="entry name" value="Mur_ligase_N"/>
</dbReference>
<evidence type="ECO:0000256" key="6">
    <source>
        <dbReference type="ARBA" id="ARBA00022618"/>
    </source>
</evidence>
<dbReference type="NCBIfam" id="TIGR01082">
    <property type="entry name" value="murC"/>
    <property type="match status" value="1"/>
</dbReference>
<dbReference type="Proteomes" id="UP000285961">
    <property type="component" value="Unassembled WGS sequence"/>
</dbReference>
<comment type="caution">
    <text evidence="18">The sequence shown here is derived from an EMBL/GenBank/DDBJ whole genome shotgun (WGS) entry which is preliminary data.</text>
</comment>
<gene>
    <name evidence="14" type="primary">murC</name>
    <name evidence="18" type="ORF">C4532_02510</name>
</gene>
<comment type="pathway">
    <text evidence="2 14">Cell wall biogenesis; peptidoglycan biosynthesis.</text>
</comment>
<evidence type="ECO:0000256" key="1">
    <source>
        <dbReference type="ARBA" id="ARBA00004496"/>
    </source>
</evidence>
<dbReference type="InterPro" id="IPR036565">
    <property type="entry name" value="Mur-like_cat_sf"/>
</dbReference>
<dbReference type="Pfam" id="PF02875">
    <property type="entry name" value="Mur_ligase_C"/>
    <property type="match status" value="1"/>
</dbReference>
<reference evidence="18 19" key="1">
    <citation type="journal article" date="2017" name="ISME J.">
        <title>Energy and carbon metabolisms in a deep terrestrial subsurface fluid microbial community.</title>
        <authorList>
            <person name="Momper L."/>
            <person name="Jungbluth S.P."/>
            <person name="Lee M.D."/>
            <person name="Amend J.P."/>
        </authorList>
    </citation>
    <scope>NUCLEOTIDE SEQUENCE [LARGE SCALE GENOMIC DNA]</scope>
    <source>
        <strain evidence="18">SURF_17</strain>
    </source>
</reference>
<evidence type="ECO:0000256" key="4">
    <source>
        <dbReference type="ARBA" id="ARBA00022490"/>
    </source>
</evidence>
<evidence type="ECO:0000256" key="2">
    <source>
        <dbReference type="ARBA" id="ARBA00004752"/>
    </source>
</evidence>
<proteinExistence type="inferred from homology"/>
<dbReference type="Gene3D" id="3.90.190.20">
    <property type="entry name" value="Mur ligase, C-terminal domain"/>
    <property type="match status" value="1"/>
</dbReference>
<dbReference type="SUPFAM" id="SSF51984">
    <property type="entry name" value="MurCD N-terminal domain"/>
    <property type="match status" value="1"/>
</dbReference>
<evidence type="ECO:0000313" key="18">
    <source>
        <dbReference type="EMBL" id="RJP74435.1"/>
    </source>
</evidence>
<dbReference type="InterPro" id="IPR036615">
    <property type="entry name" value="Mur_ligase_C_dom_sf"/>
</dbReference>
<comment type="similarity">
    <text evidence="14">Belongs to the MurCDEF family.</text>
</comment>
<evidence type="ECO:0000256" key="11">
    <source>
        <dbReference type="ARBA" id="ARBA00023306"/>
    </source>
</evidence>
<dbReference type="GO" id="GO:0005524">
    <property type="term" value="F:ATP binding"/>
    <property type="evidence" value="ECO:0007669"/>
    <property type="project" value="UniProtKB-UniRule"/>
</dbReference>
<organism evidence="18 19">
    <name type="scientific">Candidatus Abyssobacteria bacterium SURF_17</name>
    <dbReference type="NCBI Taxonomy" id="2093361"/>
    <lineage>
        <taxon>Bacteria</taxon>
        <taxon>Pseudomonadati</taxon>
        <taxon>Candidatus Hydrogenedentota</taxon>
        <taxon>Candidatus Abyssobacteria</taxon>
    </lineage>
</organism>
<feature type="domain" description="Mur ligase C-terminal" evidence="16">
    <location>
        <begin position="330"/>
        <end position="460"/>
    </location>
</feature>
<feature type="binding site" evidence="14">
    <location>
        <begin position="113"/>
        <end position="119"/>
    </location>
    <ligand>
        <name>ATP</name>
        <dbReference type="ChEBI" id="CHEBI:30616"/>
    </ligand>
</feature>
<dbReference type="GO" id="GO:0051301">
    <property type="term" value="P:cell division"/>
    <property type="evidence" value="ECO:0007669"/>
    <property type="project" value="UniProtKB-KW"/>
</dbReference>
<keyword evidence="5 14" id="KW-0436">Ligase</keyword>
<evidence type="ECO:0000259" key="15">
    <source>
        <dbReference type="Pfam" id="PF01225"/>
    </source>
</evidence>
<dbReference type="InterPro" id="IPR050061">
    <property type="entry name" value="MurCDEF_pg_biosynth"/>
</dbReference>
<name>A0A419F7Q7_9BACT</name>
<comment type="catalytic activity">
    <reaction evidence="13 14">
        <text>UDP-N-acetyl-alpha-D-muramate + L-alanine + ATP = UDP-N-acetyl-alpha-D-muramoyl-L-alanine + ADP + phosphate + H(+)</text>
        <dbReference type="Rhea" id="RHEA:23372"/>
        <dbReference type="ChEBI" id="CHEBI:15378"/>
        <dbReference type="ChEBI" id="CHEBI:30616"/>
        <dbReference type="ChEBI" id="CHEBI:43474"/>
        <dbReference type="ChEBI" id="CHEBI:57972"/>
        <dbReference type="ChEBI" id="CHEBI:70757"/>
        <dbReference type="ChEBI" id="CHEBI:83898"/>
        <dbReference type="ChEBI" id="CHEBI:456216"/>
        <dbReference type="EC" id="6.3.2.8"/>
    </reaction>
</comment>
<feature type="domain" description="Mur ligase central" evidence="17">
    <location>
        <begin position="111"/>
        <end position="307"/>
    </location>
</feature>
<evidence type="ECO:0000256" key="5">
    <source>
        <dbReference type="ARBA" id="ARBA00022598"/>
    </source>
</evidence>
<protein>
    <recommendedName>
        <fullName evidence="3 14">UDP-N-acetylmuramate--L-alanine ligase</fullName>
        <ecNumber evidence="3 14">6.3.2.8</ecNumber>
    </recommendedName>
    <alternativeName>
        <fullName evidence="14">UDP-N-acetylmuramoyl-L-alanine synthetase</fullName>
    </alternativeName>
</protein>
<dbReference type="EMBL" id="QZKI01000015">
    <property type="protein sequence ID" value="RJP74435.1"/>
    <property type="molecule type" value="Genomic_DNA"/>
</dbReference>
<dbReference type="HAMAP" id="MF_00046">
    <property type="entry name" value="MurC"/>
    <property type="match status" value="1"/>
</dbReference>
<keyword evidence="10 14" id="KW-0573">Peptidoglycan synthesis</keyword>
<evidence type="ECO:0000256" key="14">
    <source>
        <dbReference type="HAMAP-Rule" id="MF_00046"/>
    </source>
</evidence>
<evidence type="ECO:0000259" key="17">
    <source>
        <dbReference type="Pfam" id="PF08245"/>
    </source>
</evidence>
<keyword evidence="12 14" id="KW-0961">Cell wall biogenesis/degradation</keyword>
<dbReference type="GO" id="GO:0008763">
    <property type="term" value="F:UDP-N-acetylmuramate-L-alanine ligase activity"/>
    <property type="evidence" value="ECO:0007669"/>
    <property type="project" value="UniProtKB-UniRule"/>
</dbReference>
<dbReference type="GO" id="GO:0071555">
    <property type="term" value="P:cell wall organization"/>
    <property type="evidence" value="ECO:0007669"/>
    <property type="project" value="UniProtKB-KW"/>
</dbReference>
<evidence type="ECO:0000256" key="8">
    <source>
        <dbReference type="ARBA" id="ARBA00022840"/>
    </source>
</evidence>
<dbReference type="GO" id="GO:0008360">
    <property type="term" value="P:regulation of cell shape"/>
    <property type="evidence" value="ECO:0007669"/>
    <property type="project" value="UniProtKB-KW"/>
</dbReference>
<dbReference type="PANTHER" id="PTHR43445:SF3">
    <property type="entry name" value="UDP-N-ACETYLMURAMATE--L-ALANINE LIGASE"/>
    <property type="match status" value="1"/>
</dbReference>
<dbReference type="InterPro" id="IPR013221">
    <property type="entry name" value="Mur_ligase_cen"/>
</dbReference>
<dbReference type="GO" id="GO:0009252">
    <property type="term" value="P:peptidoglycan biosynthetic process"/>
    <property type="evidence" value="ECO:0007669"/>
    <property type="project" value="UniProtKB-UniRule"/>
</dbReference>
<evidence type="ECO:0000256" key="13">
    <source>
        <dbReference type="ARBA" id="ARBA00047833"/>
    </source>
</evidence>
<dbReference type="Gene3D" id="3.40.1190.10">
    <property type="entry name" value="Mur-like, catalytic domain"/>
    <property type="match status" value="1"/>
</dbReference>
<dbReference type="SUPFAM" id="SSF53244">
    <property type="entry name" value="MurD-like peptide ligases, peptide-binding domain"/>
    <property type="match status" value="1"/>
</dbReference>
<accession>A0A419F7Q7</accession>
<dbReference type="AlphaFoldDB" id="A0A419F7Q7"/>
<dbReference type="Gene3D" id="3.40.50.720">
    <property type="entry name" value="NAD(P)-binding Rossmann-like Domain"/>
    <property type="match status" value="1"/>
</dbReference>
<dbReference type="InterPro" id="IPR005758">
    <property type="entry name" value="UDP-N-AcMur_Ala_ligase_MurC"/>
</dbReference>
<comment type="subcellular location">
    <subcellularLocation>
        <location evidence="1 14">Cytoplasm</location>
    </subcellularLocation>
</comment>
<keyword evidence="6 14" id="KW-0132">Cell division</keyword>
<dbReference type="Pfam" id="PF01225">
    <property type="entry name" value="Mur_ligase"/>
    <property type="match status" value="1"/>
</dbReference>
<feature type="domain" description="Mur ligase N-terminal catalytic" evidence="15">
    <location>
        <begin position="7"/>
        <end position="104"/>
    </location>
</feature>
<keyword evidence="11 14" id="KW-0131">Cell cycle</keyword>
<sequence>MIRTIKKVHFVGIGGIGMSGLAEILLNLGYQVSGSDVQASAITDRLKKLGATFFDNHSADNIAGASIVVYSAAIPKDNPELLAAHAANIPAIPRSEMLADLMRLKPNAIAVAGTHGKTTTTSMIAAILEKADIESTAIIGGILNRKGSNVSWGTGDFLVAEADEHDGSFLKLFPTITVVTSIDAEHLEYYGTIDAIKRAFVDFVNRIPFYGFSVINKEDANVRDILPQIRSHHITYAINYPADLEAVGIETTSLALRNGRYSLEDMETSFEVKNSNKLLEPYGVLGRVRVKAAGKHNVLNALAAIGVGLGLGMPFDQICGGLLLYDGVERRVQVKANAGGILVVEDYAHHPTEISATLDAVKHFGGKRLLAIFQPHLYSRTKFFTKEFAESLLPASKLIITEIYKAREEPMPGVSGLNIVNMARELGHPDAEFVEDKWNIPDALEANLKQGDIVLVLGAGDIWKIADEIARRVRAKFGSTAQGCTR</sequence>
<dbReference type="PANTHER" id="PTHR43445">
    <property type="entry name" value="UDP-N-ACETYLMURAMATE--L-ALANINE LIGASE-RELATED"/>
    <property type="match status" value="1"/>
</dbReference>
<keyword evidence="8 14" id="KW-0067">ATP-binding</keyword>
<evidence type="ECO:0000256" key="12">
    <source>
        <dbReference type="ARBA" id="ARBA00023316"/>
    </source>
</evidence>
<dbReference type="InterPro" id="IPR004101">
    <property type="entry name" value="Mur_ligase_C"/>
</dbReference>
<dbReference type="EC" id="6.3.2.8" evidence="3 14"/>
<comment type="function">
    <text evidence="14">Cell wall formation.</text>
</comment>
<evidence type="ECO:0000313" key="19">
    <source>
        <dbReference type="Proteomes" id="UP000285961"/>
    </source>
</evidence>
<evidence type="ECO:0000256" key="3">
    <source>
        <dbReference type="ARBA" id="ARBA00012211"/>
    </source>
</evidence>
<evidence type="ECO:0000256" key="10">
    <source>
        <dbReference type="ARBA" id="ARBA00022984"/>
    </source>
</evidence>
<dbReference type="Pfam" id="PF08245">
    <property type="entry name" value="Mur_ligase_M"/>
    <property type="match status" value="1"/>
</dbReference>
<dbReference type="SUPFAM" id="SSF53623">
    <property type="entry name" value="MurD-like peptide ligases, catalytic domain"/>
    <property type="match status" value="1"/>
</dbReference>
<keyword evidence="4 14" id="KW-0963">Cytoplasm</keyword>